<protein>
    <submittedName>
        <fullName evidence="1">TraJ</fullName>
    </submittedName>
</protein>
<name>A0A142EB49_ECOLX</name>
<reference evidence="1" key="1">
    <citation type="submission" date="2015-12" db="EMBL/GenBank/DDBJ databases">
        <title>Molecular Epidemiology and Plasmid Analysis of KPC-Producing Escherichia coli.</title>
        <authorList>
            <person name="Chavda K."/>
            <person name="Chen L."/>
            <person name="Kreiswirth B."/>
        </authorList>
    </citation>
    <scope>NUCLEOTIDE SEQUENCE</scope>
    <source>
        <strain evidence="1">BK34397</strain>
        <plasmid evidence="1">pBK34397</plasmid>
    </source>
</reference>
<proteinExistence type="predicted"/>
<accession>A0A142EB49</accession>
<dbReference type="RefSeq" id="WP_004194113.1">
    <property type="nucleotide sequence ID" value="NZ_BNJA01000002.1"/>
</dbReference>
<geneLocation type="plasmid" evidence="1">
    <name>pBK34397</name>
</geneLocation>
<dbReference type="Gene3D" id="3.30.450.20">
    <property type="entry name" value="PAS domain"/>
    <property type="match status" value="1"/>
</dbReference>
<dbReference type="AlphaFoldDB" id="A0A142EB49"/>
<organism evidence="1">
    <name type="scientific">Escherichia coli</name>
    <dbReference type="NCBI Taxonomy" id="562"/>
    <lineage>
        <taxon>Bacteria</taxon>
        <taxon>Pseudomonadati</taxon>
        <taxon>Pseudomonadota</taxon>
        <taxon>Gammaproteobacteria</taxon>
        <taxon>Enterobacterales</taxon>
        <taxon>Enterobacteriaceae</taxon>
        <taxon>Escherichia</taxon>
    </lineage>
</organism>
<evidence type="ECO:0000313" key="1">
    <source>
        <dbReference type="EMBL" id="AMQ45387.1"/>
    </source>
</evidence>
<dbReference type="EMBL" id="KU295132">
    <property type="protein sequence ID" value="AMQ45387.1"/>
    <property type="molecule type" value="Genomic_DNA"/>
</dbReference>
<keyword evidence="1" id="KW-0614">Plasmid</keyword>
<sequence>MCAMDRSGDDSLSQSVRDALLHIKGLYNTSPVSVCVRNQQRDVLYSNTSFEQMYDFFKTECVAGSFSGSFHELELMLSQLELDCMALGKGCVLSKIFSCGKSNFQIRIECISLLDDDFYFFWQMNLLITVPLSSRKMKFIKSKDIPDFDEAIARISDLNIIPLSFYVLGFSYMDISNYISVPEKIVKKRIDRAKEKVLEVYPSFRAFVTDCYRSRKIYFFIENVYEYVMLINC</sequence>